<keyword evidence="1" id="KW-0812">Transmembrane</keyword>
<dbReference type="AlphaFoldDB" id="A0A919TAF5"/>
<feature type="transmembrane region" description="Helical" evidence="1">
    <location>
        <begin position="300"/>
        <end position="324"/>
    </location>
</feature>
<keyword evidence="4" id="KW-1185">Reference proteome</keyword>
<evidence type="ECO:0000259" key="2">
    <source>
        <dbReference type="Pfam" id="PF01757"/>
    </source>
</evidence>
<feature type="transmembrane region" description="Helical" evidence="1">
    <location>
        <begin position="12"/>
        <end position="29"/>
    </location>
</feature>
<name>A0A919TAF5_9ACTN</name>
<dbReference type="EMBL" id="BOQN01000033">
    <property type="protein sequence ID" value="GIM90644.1"/>
    <property type="molecule type" value="Genomic_DNA"/>
</dbReference>
<reference evidence="3 4" key="1">
    <citation type="submission" date="2021-03" db="EMBL/GenBank/DDBJ databases">
        <title>Whole genome shotgun sequence of Actinoplanes toevensis NBRC 105298.</title>
        <authorList>
            <person name="Komaki H."/>
            <person name="Tamura T."/>
        </authorList>
    </citation>
    <scope>NUCLEOTIDE SEQUENCE [LARGE SCALE GENOMIC DNA]</scope>
    <source>
        <strain evidence="3 4">NBRC 105298</strain>
    </source>
</reference>
<feature type="transmembrane region" description="Helical" evidence="1">
    <location>
        <begin position="169"/>
        <end position="188"/>
    </location>
</feature>
<evidence type="ECO:0000313" key="4">
    <source>
        <dbReference type="Proteomes" id="UP000677082"/>
    </source>
</evidence>
<protein>
    <recommendedName>
        <fullName evidence="2">Acyltransferase 3 domain-containing protein</fullName>
    </recommendedName>
</protein>
<organism evidence="3 4">
    <name type="scientific">Paractinoplanes toevensis</name>
    <dbReference type="NCBI Taxonomy" id="571911"/>
    <lineage>
        <taxon>Bacteria</taxon>
        <taxon>Bacillati</taxon>
        <taxon>Actinomycetota</taxon>
        <taxon>Actinomycetes</taxon>
        <taxon>Micromonosporales</taxon>
        <taxon>Micromonosporaceae</taxon>
        <taxon>Paractinoplanes</taxon>
    </lineage>
</organism>
<dbReference type="GO" id="GO:0016747">
    <property type="term" value="F:acyltransferase activity, transferring groups other than amino-acyl groups"/>
    <property type="evidence" value="ECO:0007669"/>
    <property type="project" value="InterPro"/>
</dbReference>
<comment type="caution">
    <text evidence="3">The sequence shown here is derived from an EMBL/GenBank/DDBJ whole genome shotgun (WGS) entry which is preliminary data.</text>
</comment>
<feature type="transmembrane region" description="Helical" evidence="1">
    <location>
        <begin position="138"/>
        <end position="157"/>
    </location>
</feature>
<gene>
    <name evidence="3" type="ORF">Ato02nite_024370</name>
</gene>
<sequence>MTARLTHIDLLRVALTAGVIATHAIITYGGPGSWFIQDGELPSVLEAVATVPIVFGALFGMGAFFFVAGAFIPGSLDRRGPRRFAVSRLHRLGWPLLVFVLVVVPLTHWVAHAVAGPPRSFGTVVTEQLRELNPGPLWFVWVLLLFSLLAVPVLRALPPARPVVLRPALLVRCGVFIAVASFSFRVFFPLDSEQIGGAKLWQWGQCIGLFVLGIVAGRQGWLTEIPATVRRASGWAALAAGATVITSIAIAGVEAEEFQGGWHWQSALLAVCEGVLCVSVTMLLVDLFRGVTGGEPLIRGAYGAYILQTPVLVGLTIILYGVAWPAAAKLAVVLPLALVACFGLALLLLRVPLLRRVL</sequence>
<dbReference type="PANTHER" id="PTHR36927">
    <property type="entry name" value="BLR4337 PROTEIN"/>
    <property type="match status" value="1"/>
</dbReference>
<feature type="transmembrane region" description="Helical" evidence="1">
    <location>
        <begin position="49"/>
        <end position="72"/>
    </location>
</feature>
<evidence type="ECO:0000313" key="3">
    <source>
        <dbReference type="EMBL" id="GIM90644.1"/>
    </source>
</evidence>
<accession>A0A919TAF5</accession>
<keyword evidence="1" id="KW-1133">Transmembrane helix</keyword>
<feature type="transmembrane region" description="Helical" evidence="1">
    <location>
        <begin position="233"/>
        <end position="252"/>
    </location>
</feature>
<feature type="domain" description="Acyltransferase 3" evidence="2">
    <location>
        <begin position="8"/>
        <end position="347"/>
    </location>
</feature>
<dbReference type="RefSeq" id="WP_213006574.1">
    <property type="nucleotide sequence ID" value="NZ_BOQN01000033.1"/>
</dbReference>
<dbReference type="InterPro" id="IPR002656">
    <property type="entry name" value="Acyl_transf_3_dom"/>
</dbReference>
<feature type="transmembrane region" description="Helical" evidence="1">
    <location>
        <begin position="92"/>
        <end position="111"/>
    </location>
</feature>
<dbReference type="InterPro" id="IPR050623">
    <property type="entry name" value="Glucan_succinyl_AcylTrfase"/>
</dbReference>
<feature type="transmembrane region" description="Helical" evidence="1">
    <location>
        <begin position="330"/>
        <end position="349"/>
    </location>
</feature>
<dbReference type="Pfam" id="PF01757">
    <property type="entry name" value="Acyl_transf_3"/>
    <property type="match status" value="1"/>
</dbReference>
<dbReference type="PANTHER" id="PTHR36927:SF4">
    <property type="entry name" value="BLR5718 PROTEIN"/>
    <property type="match status" value="1"/>
</dbReference>
<evidence type="ECO:0000256" key="1">
    <source>
        <dbReference type="SAM" id="Phobius"/>
    </source>
</evidence>
<feature type="transmembrane region" description="Helical" evidence="1">
    <location>
        <begin position="200"/>
        <end position="221"/>
    </location>
</feature>
<keyword evidence="1" id="KW-0472">Membrane</keyword>
<feature type="transmembrane region" description="Helical" evidence="1">
    <location>
        <begin position="264"/>
        <end position="288"/>
    </location>
</feature>
<dbReference type="Proteomes" id="UP000677082">
    <property type="component" value="Unassembled WGS sequence"/>
</dbReference>
<proteinExistence type="predicted"/>